<keyword evidence="8" id="KW-1185">Reference proteome</keyword>
<dbReference type="PROSITE" id="PS51044">
    <property type="entry name" value="ZF_SP_RING"/>
    <property type="match status" value="1"/>
</dbReference>
<dbReference type="EMBL" id="RRYP01001877">
    <property type="protein sequence ID" value="TNV85380.1"/>
    <property type="molecule type" value="Genomic_DNA"/>
</dbReference>
<dbReference type="Gene3D" id="3.30.40.10">
    <property type="entry name" value="Zinc/RING finger domain, C3HC4 (zinc finger)"/>
    <property type="match status" value="1"/>
</dbReference>
<evidence type="ECO:0000256" key="3">
    <source>
        <dbReference type="ARBA" id="ARBA00022833"/>
    </source>
</evidence>
<evidence type="ECO:0000256" key="5">
    <source>
        <dbReference type="SAM" id="MobiDB-lite"/>
    </source>
</evidence>
<keyword evidence="2 4" id="KW-0863">Zinc-finger</keyword>
<keyword evidence="1" id="KW-0479">Metal-binding</keyword>
<feature type="region of interest" description="Disordered" evidence="5">
    <location>
        <begin position="684"/>
        <end position="710"/>
    </location>
</feature>
<sequence length="710" mass="80002">MQAKFLNQNFLQAPENQRPTFHREGLQECSISIPDLKEIRKPYTSASADTNFPFSVQLRCIRMNNTDGVFNHNLPQFGFCQVNQDFKSSNILKIGEPPNDKKRHDKILDITMQLSTTGSKNVIEILQVKKERDPFRYVCGVFIVKNLDPHDLINFVKCYQPVIPFQRGIEHVKLLLSKFDEVECMGESSVLEIDLRCSFTLTKIKTPVKGKFCEHLQCFDLDAFVKTNTKLSNRKWFCPCIRQDKPIKLFRDEFTMRLLEVARSDETKCKVNNQLEITFDKGRVFKVYGNQIVPMLPVDANGDIMAMSEENKVVYDGGRSEENKDDSRSNATDVPAKEITPKHRQHPQDGTNEASFGGVGAKRKRPATNGAVPDESIDERSNIDIELSQSDSGSIPKRAQSPGRMEEISQSKQKSQQVNTSSHQDRSKYEPPSKRFAQQEQSQSNIMLQLPSSENSQFSQQSFFQQPAATAFMIPATQSLVNAGYYNQPQLLNTAFDTSNYYQTVPSNYYPQYSQPQASYEFSQANNPFQDIYSHLQSQQLQAFSYIPSSSANFVHQPNPHLQPTGLYSNMGYVQAGTTRLPNVRMRDVVPTNDSNSLSQSQAFINRQLQHQQQYALSQQNGLQRNGSLGQMGLIGGSQLGNQIMGANQIVIPSVNDGSGAFLGSSPASRQVPSQLNQQVPTPILRSSQQRPSQEQSKNGRKSNTVIEID</sequence>
<dbReference type="InterPro" id="IPR004181">
    <property type="entry name" value="Znf_MIZ"/>
</dbReference>
<feature type="domain" description="SP-RING-type" evidence="6">
    <location>
        <begin position="180"/>
        <end position="268"/>
    </location>
</feature>
<dbReference type="AlphaFoldDB" id="A0A8J8P3J6"/>
<dbReference type="CDD" id="cd16650">
    <property type="entry name" value="SP-RING_PIAS-like"/>
    <property type="match status" value="1"/>
</dbReference>
<evidence type="ECO:0000259" key="6">
    <source>
        <dbReference type="PROSITE" id="PS51044"/>
    </source>
</evidence>
<gene>
    <name evidence="7" type="ORF">FGO68_gene11986</name>
</gene>
<proteinExistence type="predicted"/>
<dbReference type="InterPro" id="IPR013083">
    <property type="entry name" value="Znf_RING/FYVE/PHD"/>
</dbReference>
<feature type="compositionally biased region" description="Basic and acidic residues" evidence="5">
    <location>
        <begin position="423"/>
        <end position="433"/>
    </location>
</feature>
<feature type="region of interest" description="Disordered" evidence="5">
    <location>
        <begin position="315"/>
        <end position="443"/>
    </location>
</feature>
<dbReference type="GO" id="GO:0061665">
    <property type="term" value="F:SUMO ligase activity"/>
    <property type="evidence" value="ECO:0007669"/>
    <property type="project" value="TreeGrafter"/>
</dbReference>
<evidence type="ECO:0000313" key="7">
    <source>
        <dbReference type="EMBL" id="TNV85380.1"/>
    </source>
</evidence>
<organism evidence="7 8">
    <name type="scientific">Halteria grandinella</name>
    <dbReference type="NCBI Taxonomy" id="5974"/>
    <lineage>
        <taxon>Eukaryota</taxon>
        <taxon>Sar</taxon>
        <taxon>Alveolata</taxon>
        <taxon>Ciliophora</taxon>
        <taxon>Intramacronucleata</taxon>
        <taxon>Spirotrichea</taxon>
        <taxon>Stichotrichia</taxon>
        <taxon>Sporadotrichida</taxon>
        <taxon>Halteriidae</taxon>
        <taxon>Halteria</taxon>
    </lineage>
</organism>
<evidence type="ECO:0000256" key="4">
    <source>
        <dbReference type="PROSITE-ProRule" id="PRU00452"/>
    </source>
</evidence>
<dbReference type="Proteomes" id="UP000785679">
    <property type="component" value="Unassembled WGS sequence"/>
</dbReference>
<feature type="compositionally biased region" description="Low complexity" evidence="5">
    <location>
        <begin position="686"/>
        <end position="697"/>
    </location>
</feature>
<evidence type="ECO:0000313" key="8">
    <source>
        <dbReference type="Proteomes" id="UP000785679"/>
    </source>
</evidence>
<protein>
    <recommendedName>
        <fullName evidence="6">SP-RING-type domain-containing protein</fullName>
    </recommendedName>
</protein>
<dbReference type="GO" id="GO:0000785">
    <property type="term" value="C:chromatin"/>
    <property type="evidence" value="ECO:0007669"/>
    <property type="project" value="TreeGrafter"/>
</dbReference>
<dbReference type="GO" id="GO:0008270">
    <property type="term" value="F:zinc ion binding"/>
    <property type="evidence" value="ECO:0007669"/>
    <property type="project" value="UniProtKB-KW"/>
</dbReference>
<evidence type="ECO:0000256" key="1">
    <source>
        <dbReference type="ARBA" id="ARBA00022723"/>
    </source>
</evidence>
<feature type="compositionally biased region" description="Basic and acidic residues" evidence="5">
    <location>
        <begin position="315"/>
        <end position="328"/>
    </location>
</feature>
<dbReference type="OrthoDB" id="28127at2759"/>
<evidence type="ECO:0000256" key="2">
    <source>
        <dbReference type="ARBA" id="ARBA00022771"/>
    </source>
</evidence>
<dbReference type="Pfam" id="PF02891">
    <property type="entry name" value="zf-MIZ"/>
    <property type="match status" value="1"/>
</dbReference>
<accession>A0A8J8P3J6</accession>
<reference evidence="7" key="1">
    <citation type="submission" date="2019-06" db="EMBL/GenBank/DDBJ databases">
        <authorList>
            <person name="Zheng W."/>
        </authorList>
    </citation>
    <scope>NUCLEOTIDE SEQUENCE</scope>
    <source>
        <strain evidence="7">QDHG01</strain>
    </source>
</reference>
<comment type="caution">
    <text evidence="7">The sequence shown here is derived from an EMBL/GenBank/DDBJ whole genome shotgun (WGS) entry which is preliminary data.</text>
</comment>
<name>A0A8J8P3J6_HALGN</name>
<keyword evidence="3" id="KW-0862">Zinc</keyword>
<dbReference type="GO" id="GO:0016925">
    <property type="term" value="P:protein sumoylation"/>
    <property type="evidence" value="ECO:0007669"/>
    <property type="project" value="TreeGrafter"/>
</dbReference>
<dbReference type="PANTHER" id="PTHR10782:SF4">
    <property type="entry name" value="TONALLI, ISOFORM E"/>
    <property type="match status" value="1"/>
</dbReference>
<dbReference type="PANTHER" id="PTHR10782">
    <property type="entry name" value="ZINC FINGER MIZ DOMAIN-CONTAINING PROTEIN"/>
    <property type="match status" value="1"/>
</dbReference>